<evidence type="ECO:0000256" key="3">
    <source>
        <dbReference type="ARBA" id="ARBA00022729"/>
    </source>
</evidence>
<dbReference type="SMART" id="SM00645">
    <property type="entry name" value="Pept_C1"/>
    <property type="match status" value="1"/>
</dbReference>
<gene>
    <name evidence="10" type="ORF">CINCED_3A018539</name>
</gene>
<evidence type="ECO:0000256" key="8">
    <source>
        <dbReference type="SAM" id="SignalP"/>
    </source>
</evidence>
<feature type="chain" id="PRO_5023017543" evidence="8">
    <location>
        <begin position="21"/>
        <end position="337"/>
    </location>
</feature>
<keyword evidence="3 8" id="KW-0732">Signal</keyword>
<dbReference type="Pfam" id="PF00112">
    <property type="entry name" value="Peptidase_C1"/>
    <property type="match status" value="1"/>
</dbReference>
<keyword evidence="2" id="KW-0645">Protease</keyword>
<dbReference type="Proteomes" id="UP000325440">
    <property type="component" value="Unassembled WGS sequence"/>
</dbReference>
<dbReference type="AlphaFoldDB" id="A0A5E4LZM4"/>
<dbReference type="GO" id="GO:0006508">
    <property type="term" value="P:proteolysis"/>
    <property type="evidence" value="ECO:0007669"/>
    <property type="project" value="UniProtKB-KW"/>
</dbReference>
<feature type="signal peptide" evidence="8">
    <location>
        <begin position="1"/>
        <end position="20"/>
    </location>
</feature>
<dbReference type="Gene3D" id="3.90.70.10">
    <property type="entry name" value="Cysteine proteinases"/>
    <property type="match status" value="1"/>
</dbReference>
<keyword evidence="7" id="KW-1015">Disulfide bond</keyword>
<evidence type="ECO:0000256" key="4">
    <source>
        <dbReference type="ARBA" id="ARBA00022801"/>
    </source>
</evidence>
<proteinExistence type="inferred from homology"/>
<dbReference type="CDD" id="cd02620">
    <property type="entry name" value="Peptidase_C1A_CathepsinB"/>
    <property type="match status" value="1"/>
</dbReference>
<keyword evidence="5" id="KW-0788">Thiol protease</keyword>
<evidence type="ECO:0000256" key="6">
    <source>
        <dbReference type="ARBA" id="ARBA00023145"/>
    </source>
</evidence>
<evidence type="ECO:0000259" key="9">
    <source>
        <dbReference type="SMART" id="SM00645"/>
    </source>
</evidence>
<comment type="similarity">
    <text evidence="1">Belongs to the peptidase C1 family.</text>
</comment>
<evidence type="ECO:0000256" key="1">
    <source>
        <dbReference type="ARBA" id="ARBA00008455"/>
    </source>
</evidence>
<keyword evidence="11" id="KW-1185">Reference proteome</keyword>
<dbReference type="PRINTS" id="PR00705">
    <property type="entry name" value="PAPAIN"/>
</dbReference>
<dbReference type="InterPro" id="IPR025660">
    <property type="entry name" value="Pept_his_AS"/>
</dbReference>
<evidence type="ECO:0000256" key="2">
    <source>
        <dbReference type="ARBA" id="ARBA00022670"/>
    </source>
</evidence>
<keyword evidence="6" id="KW-0865">Zymogen</keyword>
<dbReference type="InterPro" id="IPR012599">
    <property type="entry name" value="Propeptide_C1A"/>
</dbReference>
<dbReference type="InterPro" id="IPR000668">
    <property type="entry name" value="Peptidase_C1A_C"/>
</dbReference>
<sequence length="337" mass="38345">MYTSLILFTVVFFSVYHTEQSNFLSKERIHKLNEIATSWKAKQNFHPNTPREHIVKLLGSRKSKSLNTISKRRIKKTDALYVKNNEVPDTFDARKRWPYCKTIGEIRNQGDCGSCWAHSTTGAFADRLCIKTNGKFNKSISVEELTFCCSLCGYGCDGGDPYSAWENFIVHGVVTGGNYNTSDGCQPYKIPPCSFKNENKSSCTLQREYYPECSKTCYGDKTINYKYDHHTSISAYALSNVSMQQDVMTYGPIEVTFSVYDDFVNYESGVYFKTENASFLGLHSVKLIGWGRKYGKPYWLVINSWGSEFGDQGTFKILRGVNECDIEEESTAGIPYF</sequence>
<dbReference type="PANTHER" id="PTHR12411">
    <property type="entry name" value="CYSTEINE PROTEASE FAMILY C1-RELATED"/>
    <property type="match status" value="1"/>
</dbReference>
<reference evidence="10 11" key="1">
    <citation type="submission" date="2019-08" db="EMBL/GenBank/DDBJ databases">
        <authorList>
            <person name="Alioto T."/>
            <person name="Alioto T."/>
            <person name="Gomez Garrido J."/>
        </authorList>
    </citation>
    <scope>NUCLEOTIDE SEQUENCE [LARGE SCALE GENOMIC DNA]</scope>
</reference>
<organism evidence="10 11">
    <name type="scientific">Cinara cedri</name>
    <dbReference type="NCBI Taxonomy" id="506608"/>
    <lineage>
        <taxon>Eukaryota</taxon>
        <taxon>Metazoa</taxon>
        <taxon>Ecdysozoa</taxon>
        <taxon>Arthropoda</taxon>
        <taxon>Hexapoda</taxon>
        <taxon>Insecta</taxon>
        <taxon>Pterygota</taxon>
        <taxon>Neoptera</taxon>
        <taxon>Paraneoptera</taxon>
        <taxon>Hemiptera</taxon>
        <taxon>Sternorrhyncha</taxon>
        <taxon>Aphidomorpha</taxon>
        <taxon>Aphidoidea</taxon>
        <taxon>Aphididae</taxon>
        <taxon>Lachninae</taxon>
        <taxon>Cinara</taxon>
    </lineage>
</organism>
<dbReference type="PROSITE" id="PS00639">
    <property type="entry name" value="THIOL_PROTEASE_HIS"/>
    <property type="match status" value="1"/>
</dbReference>
<evidence type="ECO:0000256" key="7">
    <source>
        <dbReference type="ARBA" id="ARBA00023157"/>
    </source>
</evidence>
<dbReference type="InterPro" id="IPR038765">
    <property type="entry name" value="Papain-like_cys_pep_sf"/>
</dbReference>
<dbReference type="EMBL" id="CABPRJ010000002">
    <property type="protein sequence ID" value="VVC24409.1"/>
    <property type="molecule type" value="Genomic_DNA"/>
</dbReference>
<dbReference type="PROSITE" id="PS00139">
    <property type="entry name" value="THIOL_PROTEASE_CYS"/>
    <property type="match status" value="1"/>
</dbReference>
<feature type="domain" description="Peptidase C1A papain C-terminal" evidence="9">
    <location>
        <begin position="87"/>
        <end position="334"/>
    </location>
</feature>
<dbReference type="InterPro" id="IPR000169">
    <property type="entry name" value="Pept_cys_AS"/>
</dbReference>
<protein>
    <submittedName>
        <fullName evidence="10">Cysteine peptidase, cysteine active site,Peptidase C1A, papain C-terminal,Peptidase C1A</fullName>
    </submittedName>
</protein>
<accession>A0A5E4LZM4</accession>
<dbReference type="InterPro" id="IPR013128">
    <property type="entry name" value="Peptidase_C1A"/>
</dbReference>
<evidence type="ECO:0000313" key="11">
    <source>
        <dbReference type="Proteomes" id="UP000325440"/>
    </source>
</evidence>
<dbReference type="GO" id="GO:0004197">
    <property type="term" value="F:cysteine-type endopeptidase activity"/>
    <property type="evidence" value="ECO:0007669"/>
    <property type="project" value="InterPro"/>
</dbReference>
<name>A0A5E4LZM4_9HEMI</name>
<keyword evidence="4" id="KW-0378">Hydrolase</keyword>
<evidence type="ECO:0000313" key="10">
    <source>
        <dbReference type="EMBL" id="VVC24409.1"/>
    </source>
</evidence>
<evidence type="ECO:0000256" key="5">
    <source>
        <dbReference type="ARBA" id="ARBA00022807"/>
    </source>
</evidence>
<dbReference type="FunFam" id="3.90.70.10:FF:000031">
    <property type="entry name" value="Cathepsin B"/>
    <property type="match status" value="1"/>
</dbReference>
<dbReference type="SUPFAM" id="SSF54001">
    <property type="entry name" value="Cysteine proteinases"/>
    <property type="match status" value="1"/>
</dbReference>
<dbReference type="Pfam" id="PF08127">
    <property type="entry name" value="Propeptide_C1"/>
    <property type="match status" value="1"/>
</dbReference>
<dbReference type="OrthoDB" id="640249at2759"/>